<evidence type="ECO:0000313" key="1">
    <source>
        <dbReference type="Proteomes" id="UP000887580"/>
    </source>
</evidence>
<protein>
    <submittedName>
        <fullName evidence="2">Uncharacterized protein</fullName>
    </submittedName>
</protein>
<name>A0AC35F0E6_9BILA</name>
<organism evidence="1 2">
    <name type="scientific">Panagrolaimus sp. PS1159</name>
    <dbReference type="NCBI Taxonomy" id="55785"/>
    <lineage>
        <taxon>Eukaryota</taxon>
        <taxon>Metazoa</taxon>
        <taxon>Ecdysozoa</taxon>
        <taxon>Nematoda</taxon>
        <taxon>Chromadorea</taxon>
        <taxon>Rhabditida</taxon>
        <taxon>Tylenchina</taxon>
        <taxon>Panagrolaimomorpha</taxon>
        <taxon>Panagrolaimoidea</taxon>
        <taxon>Panagrolaimidae</taxon>
        <taxon>Panagrolaimus</taxon>
    </lineage>
</organism>
<proteinExistence type="predicted"/>
<accession>A0AC35F0E6</accession>
<evidence type="ECO:0000313" key="2">
    <source>
        <dbReference type="WBParaSite" id="PS1159_v2.g12570.t1"/>
    </source>
</evidence>
<sequence>MKVDFMDLLYTTQSTPVNIHPLIETSFVVAESLPQIQNVHHSLVLNESKIKENEDYFDPLGAFDTKFNDMDITNIKLPPKNVKEKSVEKIDVLTGKLLNTLQQENSTNIPNLDPIINGFEPWINMKEKILKEFTSTDQLSLETNFLNREAVKHRQNLKERVTTEASIKLVGLSQTDFENKMKDYRKLLLFFWSQERRLDCISLIVEITRLLNSVSVPQYYPSIFVHVTDILDIFGNLVYQRLLEKAKSERAANHLPSLPQNFVTVTDILEHTRITARNWFGKIQDIKETLPRIYVELSLLKCMKFMDDSSIMPNIMRIGSLIRSLQHPLISSYARCYLCRISMRIDSTDRAPHWLCINDWMQTYKVQPIRLLWPALQYIIQCVSYGAVTYNDLLPLWEYCSVGNLRNALLNSFINGISKFYLTEHAMEITKLVTDAEEVTSGELICLGKNICAIQIDERHRKQILRLVWKCINRIIPIVGFLESINIWIEFVAKNFSSRELGIILDQILRQITPNKAYEYHYLILTSIVDKIMSNSPNLIDIFELDVFVRLIDLFRKDAIKREISSIILTSFVKRTRRGALNNLKLAYFIIDICKKFHDSLSIYSTDDEVNTVALLVQNALDKFQLDSDPERSLEFLVSCRAATMNVDEIQKYIIQRMLSLTLDITRRSKFSTAQTAFLQSCIANLFISIPSLLNPVDRIKLYIQSGTSSIAAQAFLFIDVFLQAALKDFNSLTASSDFAELSPFFLSLLVTKPDPFNDKRTAFSKLIKKYLQAVERFSWPSTQTALNQKGKCILLALQAQLFRRKLYDRNNFVANQNEQFKWIDRNNREQNVGAIDEGILLTSNLLLPILENEKSELLPLNIELVEIVAKFGGDEIVEDLAEMAKNSYKKCKKCPKLKNRLIAVKKDKI</sequence>
<dbReference type="WBParaSite" id="PS1159_v2.g12570.t1">
    <property type="protein sequence ID" value="PS1159_v2.g12570.t1"/>
    <property type="gene ID" value="PS1159_v2.g12570"/>
</dbReference>
<dbReference type="Proteomes" id="UP000887580">
    <property type="component" value="Unplaced"/>
</dbReference>
<reference evidence="2" key="1">
    <citation type="submission" date="2022-11" db="UniProtKB">
        <authorList>
            <consortium name="WormBaseParasite"/>
        </authorList>
    </citation>
    <scope>IDENTIFICATION</scope>
</reference>